<dbReference type="SMART" id="SM00034">
    <property type="entry name" value="CLECT"/>
    <property type="match status" value="1"/>
</dbReference>
<dbReference type="OrthoDB" id="197129at2"/>
<protein>
    <submittedName>
        <fullName evidence="4">C-type lectin domain protein</fullName>
    </submittedName>
</protein>
<keyword evidence="4" id="KW-0430">Lectin</keyword>
<dbReference type="PANTHER" id="PTHR22803">
    <property type="entry name" value="MANNOSE, PHOSPHOLIPASE, LECTIN RECEPTOR RELATED"/>
    <property type="match status" value="1"/>
</dbReference>
<feature type="domain" description="C-type lectin" evidence="3">
    <location>
        <begin position="37"/>
        <end position="167"/>
    </location>
</feature>
<sequence precursor="true">MNFLFRTQNWFAIFAVLMGTGQAFAQTWVQWSAAAGGNNHYYALTTSATNWTTAEHLAISWGGTLATITTSNEQNFINARFLTGAYEHRPLWIGLIDRHANSRLRQLKKKFGLTTHTTFNWVTGEPLTYSNWKPGQPDDFGEDEFCGTINWHYSDNPPRGTKGDWNDAPLNGTIGFGGTTDGPYFGLVERDTDPSRPVKSSNKYTLATILITVFVILLCIWVTRLKRPKNPTG</sequence>
<evidence type="ECO:0000259" key="3">
    <source>
        <dbReference type="PROSITE" id="PS50041"/>
    </source>
</evidence>
<reference evidence="4 5" key="1">
    <citation type="journal article" date="2011" name="J. Bacteriol.">
        <title>Genome sequence of 'Pedosphaera parvula' Ellin514, an aerobic Verrucomicrobial isolate from pasture soil.</title>
        <authorList>
            <person name="Kant R."/>
            <person name="van Passel M.W."/>
            <person name="Sangwan P."/>
            <person name="Palva A."/>
            <person name="Lucas S."/>
            <person name="Copeland A."/>
            <person name="Lapidus A."/>
            <person name="Glavina Del Rio T."/>
            <person name="Dalin E."/>
            <person name="Tice H."/>
            <person name="Bruce D."/>
            <person name="Goodwin L."/>
            <person name="Pitluck S."/>
            <person name="Chertkov O."/>
            <person name="Larimer F.W."/>
            <person name="Land M.L."/>
            <person name="Hauser L."/>
            <person name="Brettin T.S."/>
            <person name="Detter J.C."/>
            <person name="Han S."/>
            <person name="de Vos W.M."/>
            <person name="Janssen P.H."/>
            <person name="Smidt H."/>
        </authorList>
    </citation>
    <scope>NUCLEOTIDE SEQUENCE [LARGE SCALE GENOMIC DNA]</scope>
    <source>
        <strain evidence="4 5">Ellin514</strain>
    </source>
</reference>
<feature type="transmembrane region" description="Helical" evidence="1">
    <location>
        <begin position="204"/>
        <end position="223"/>
    </location>
</feature>
<evidence type="ECO:0000256" key="2">
    <source>
        <dbReference type="SAM" id="SignalP"/>
    </source>
</evidence>
<dbReference type="STRING" id="320771.Cflav_PD2896"/>
<dbReference type="Proteomes" id="UP000003688">
    <property type="component" value="Unassembled WGS sequence"/>
</dbReference>
<dbReference type="InterPro" id="IPR016186">
    <property type="entry name" value="C-type_lectin-like/link_sf"/>
</dbReference>
<gene>
    <name evidence="4" type="ORF">Cflav_PD2896</name>
</gene>
<keyword evidence="5" id="KW-1185">Reference proteome</keyword>
<dbReference type="SUPFAM" id="SSF56436">
    <property type="entry name" value="C-type lectin-like"/>
    <property type="match status" value="1"/>
</dbReference>
<proteinExistence type="predicted"/>
<feature type="chain" id="PRO_5002894948" evidence="2">
    <location>
        <begin position="26"/>
        <end position="233"/>
    </location>
</feature>
<dbReference type="GO" id="GO:0030246">
    <property type="term" value="F:carbohydrate binding"/>
    <property type="evidence" value="ECO:0007669"/>
    <property type="project" value="UniProtKB-KW"/>
</dbReference>
<dbReference type="InterPro" id="IPR001304">
    <property type="entry name" value="C-type_lectin-like"/>
</dbReference>
<accession>B9XMJ5</accession>
<dbReference type="InterPro" id="IPR016187">
    <property type="entry name" value="CTDL_fold"/>
</dbReference>
<keyword evidence="1" id="KW-1133">Transmembrane helix</keyword>
<comment type="caution">
    <text evidence="4">The sequence shown here is derived from an EMBL/GenBank/DDBJ whole genome shotgun (WGS) entry which is preliminary data.</text>
</comment>
<keyword evidence="1" id="KW-0472">Membrane</keyword>
<dbReference type="RefSeq" id="WP_007417034.1">
    <property type="nucleotide sequence ID" value="NZ_ABOX02000035.1"/>
</dbReference>
<evidence type="ECO:0000256" key="1">
    <source>
        <dbReference type="SAM" id="Phobius"/>
    </source>
</evidence>
<evidence type="ECO:0000313" key="4">
    <source>
        <dbReference type="EMBL" id="EEF58894.1"/>
    </source>
</evidence>
<dbReference type="AlphaFoldDB" id="B9XMJ5"/>
<keyword evidence="1" id="KW-0812">Transmembrane</keyword>
<dbReference type="Pfam" id="PF00059">
    <property type="entry name" value="Lectin_C"/>
    <property type="match status" value="1"/>
</dbReference>
<dbReference type="EMBL" id="ABOX02000035">
    <property type="protein sequence ID" value="EEF58894.1"/>
    <property type="molecule type" value="Genomic_DNA"/>
</dbReference>
<dbReference type="InterPro" id="IPR050111">
    <property type="entry name" value="C-type_lectin/snaclec_domain"/>
</dbReference>
<dbReference type="PROSITE" id="PS50041">
    <property type="entry name" value="C_TYPE_LECTIN_2"/>
    <property type="match status" value="1"/>
</dbReference>
<evidence type="ECO:0000313" key="5">
    <source>
        <dbReference type="Proteomes" id="UP000003688"/>
    </source>
</evidence>
<dbReference type="CDD" id="cd00037">
    <property type="entry name" value="CLECT"/>
    <property type="match status" value="1"/>
</dbReference>
<feature type="signal peptide" evidence="2">
    <location>
        <begin position="1"/>
        <end position="25"/>
    </location>
</feature>
<dbReference type="Gene3D" id="3.10.100.10">
    <property type="entry name" value="Mannose-Binding Protein A, subunit A"/>
    <property type="match status" value="1"/>
</dbReference>
<keyword evidence="2" id="KW-0732">Signal</keyword>
<name>B9XMJ5_PEDPL</name>
<organism evidence="4 5">
    <name type="scientific">Pedosphaera parvula (strain Ellin514)</name>
    <dbReference type="NCBI Taxonomy" id="320771"/>
    <lineage>
        <taxon>Bacteria</taxon>
        <taxon>Pseudomonadati</taxon>
        <taxon>Verrucomicrobiota</taxon>
        <taxon>Pedosphaerae</taxon>
        <taxon>Pedosphaerales</taxon>
        <taxon>Pedosphaeraceae</taxon>
        <taxon>Pedosphaera</taxon>
    </lineage>
</organism>